<keyword evidence="5" id="KW-1185">Reference proteome</keyword>
<organism evidence="4 5">
    <name type="scientific">Cyclotella cryptica</name>
    <dbReference type="NCBI Taxonomy" id="29204"/>
    <lineage>
        <taxon>Eukaryota</taxon>
        <taxon>Sar</taxon>
        <taxon>Stramenopiles</taxon>
        <taxon>Ochrophyta</taxon>
        <taxon>Bacillariophyta</taxon>
        <taxon>Coscinodiscophyceae</taxon>
        <taxon>Thalassiosirophycidae</taxon>
        <taxon>Stephanodiscales</taxon>
        <taxon>Stephanodiscaceae</taxon>
        <taxon>Cyclotella</taxon>
    </lineage>
</organism>
<dbReference type="Pfam" id="PF02230">
    <property type="entry name" value="Abhydrolase_2"/>
    <property type="match status" value="1"/>
</dbReference>
<dbReference type="EMBL" id="JABMIG020000019">
    <property type="protein sequence ID" value="KAL3802500.1"/>
    <property type="molecule type" value="Genomic_DNA"/>
</dbReference>
<dbReference type="InterPro" id="IPR003140">
    <property type="entry name" value="PLipase/COase/thioEstase"/>
</dbReference>
<dbReference type="InterPro" id="IPR050565">
    <property type="entry name" value="LYPA1-2/EST-like"/>
</dbReference>
<feature type="domain" description="Phospholipase/carboxylesterase/thioesterase" evidence="3">
    <location>
        <begin position="89"/>
        <end position="326"/>
    </location>
</feature>
<name>A0ABD3QWN9_9STRA</name>
<dbReference type="Gene3D" id="3.40.50.1820">
    <property type="entry name" value="alpha/beta hydrolase"/>
    <property type="match status" value="1"/>
</dbReference>
<protein>
    <recommendedName>
        <fullName evidence="3">Phospholipase/carboxylesterase/thioesterase domain-containing protein</fullName>
    </recommendedName>
</protein>
<comment type="caution">
    <text evidence="4">The sequence shown here is derived from an EMBL/GenBank/DDBJ whole genome shotgun (WGS) entry which is preliminary data.</text>
</comment>
<feature type="non-terminal residue" evidence="4">
    <location>
        <position position="1"/>
    </location>
</feature>
<accession>A0ABD3QWN9</accession>
<dbReference type="PANTHER" id="PTHR10655">
    <property type="entry name" value="LYSOPHOSPHOLIPASE-RELATED"/>
    <property type="match status" value="1"/>
</dbReference>
<evidence type="ECO:0000313" key="4">
    <source>
        <dbReference type="EMBL" id="KAL3802500.1"/>
    </source>
</evidence>
<dbReference type="PANTHER" id="PTHR10655:SF17">
    <property type="entry name" value="LYSOPHOSPHOLIPASE-LIKE PROTEIN 1"/>
    <property type="match status" value="1"/>
</dbReference>
<dbReference type="GO" id="GO:0016787">
    <property type="term" value="F:hydrolase activity"/>
    <property type="evidence" value="ECO:0007669"/>
    <property type="project" value="UniProtKB-KW"/>
</dbReference>
<evidence type="ECO:0000256" key="1">
    <source>
        <dbReference type="ARBA" id="ARBA00006499"/>
    </source>
</evidence>
<dbReference type="Proteomes" id="UP001516023">
    <property type="component" value="Unassembled WGS sequence"/>
</dbReference>
<evidence type="ECO:0000256" key="2">
    <source>
        <dbReference type="ARBA" id="ARBA00022801"/>
    </source>
</evidence>
<reference evidence="4 5" key="1">
    <citation type="journal article" date="2020" name="G3 (Bethesda)">
        <title>Improved Reference Genome for Cyclotella cryptica CCMP332, a Model for Cell Wall Morphogenesis, Salinity Adaptation, and Lipid Production in Diatoms (Bacillariophyta).</title>
        <authorList>
            <person name="Roberts W.R."/>
            <person name="Downey K.M."/>
            <person name="Ruck E.C."/>
            <person name="Traller J.C."/>
            <person name="Alverson A.J."/>
        </authorList>
    </citation>
    <scope>NUCLEOTIDE SEQUENCE [LARGE SCALE GENOMIC DNA]</scope>
    <source>
        <strain evidence="4 5">CCMP332</strain>
    </source>
</reference>
<evidence type="ECO:0000259" key="3">
    <source>
        <dbReference type="Pfam" id="PF02230"/>
    </source>
</evidence>
<sequence length="385" mass="42256">SGHELQSSDLKKSSLDLCPSKLVPPFFNETQTPCFAIMRPTPLFVTSLITTHLKRSTPTTRASRSLFSTIRRDDGTIILSSSSDDASHPQHSASVILCHGLGDTAEGWVEPAKYLANQLPHVKFLLPTAPTQPVTINMGFSMPSWYDITGLDSRSNEVCKGLDESMDTILDLIEQETTTTIIAGRTKGTRDDATINGMDYSRIVLAGFSQGGALALYTGMTRHRPDDSQRGLGLAGIVVMSGYLPRSSSFQIAKGSESTPILHCHGRDDPLVLVEAVELSKNRVRALASDMGVRDDDLYQVKIYPGLEHSVSMEELDDVVRFLERVIPPLEENDACDARVMADPTLMSVRELREAVKRAGLEEKARGIFEKSELVDLLVQHSSNK</sequence>
<keyword evidence="2" id="KW-0378">Hydrolase</keyword>
<comment type="similarity">
    <text evidence="1">Belongs to the AB hydrolase superfamily. AB hydrolase 2 family.</text>
</comment>
<dbReference type="AlphaFoldDB" id="A0ABD3QWN9"/>
<dbReference type="InterPro" id="IPR029058">
    <property type="entry name" value="AB_hydrolase_fold"/>
</dbReference>
<dbReference type="SUPFAM" id="SSF53474">
    <property type="entry name" value="alpha/beta-Hydrolases"/>
    <property type="match status" value="1"/>
</dbReference>
<gene>
    <name evidence="4" type="ORF">HJC23_012519</name>
</gene>
<evidence type="ECO:0000313" key="5">
    <source>
        <dbReference type="Proteomes" id="UP001516023"/>
    </source>
</evidence>
<proteinExistence type="inferred from homology"/>